<feature type="compositionally biased region" description="Basic and acidic residues" evidence="1">
    <location>
        <begin position="387"/>
        <end position="397"/>
    </location>
</feature>
<sequence length="397" mass="42511">MSLTFAGAKDLKKAKVKPQGKLAMKLWSLLQKQKEVVQADEAEAKDVSSISTSTTEESYRRSLLITVPVGEVPNRYFKSNAGGTLSPQELMHLNVLVHPALAQQNISLVDALQSGLLIPKGPVTAANLVSPDSGYEPGSDQNSDERLSGEGRRSSEEKPASGDGPANEEGDAILELVDQSKLVLVAEEPGITTSAGTVDDLAQDEDVDLEELYSILPTTPDQDPSASMEDQDQSETPLPESPTIPHAVMLQRFAEPDDCPPSPGPPPKRPPPKEPASPAKSHERVADSHRILQSPFTGFSEHRYEAGSSRSSNKDYGSLGKREGGGLSSQLHSPVLPPQVSVGPSTPTRRPLVIPMPALPAHMRVALSQPESPEPEDSQSSVEDLLTEARRIASDRS</sequence>
<protein>
    <submittedName>
        <fullName evidence="2">Uncharacterized protein</fullName>
    </submittedName>
</protein>
<feature type="compositionally biased region" description="Basic and acidic residues" evidence="1">
    <location>
        <begin position="280"/>
        <end position="290"/>
    </location>
</feature>
<evidence type="ECO:0000313" key="3">
    <source>
        <dbReference type="Proteomes" id="UP001433268"/>
    </source>
</evidence>
<feature type="region of interest" description="Disordered" evidence="1">
    <location>
        <begin position="128"/>
        <end position="168"/>
    </location>
</feature>
<dbReference type="GeneID" id="92050579"/>
<proteinExistence type="predicted"/>
<feature type="compositionally biased region" description="Polar residues" evidence="1">
    <location>
        <begin position="216"/>
        <end position="225"/>
    </location>
</feature>
<comment type="caution">
    <text evidence="2">The sequence shown here is derived from an EMBL/GenBank/DDBJ whole genome shotgun (WGS) entry which is preliminary data.</text>
</comment>
<keyword evidence="3" id="KW-1185">Reference proteome</keyword>
<dbReference type="EMBL" id="JAQQWN010000009">
    <property type="protein sequence ID" value="KAK8066458.1"/>
    <property type="molecule type" value="Genomic_DNA"/>
</dbReference>
<accession>A0ABR1V5J8</accession>
<organism evidence="2 3">
    <name type="scientific">Apiospora hydei</name>
    <dbReference type="NCBI Taxonomy" id="1337664"/>
    <lineage>
        <taxon>Eukaryota</taxon>
        <taxon>Fungi</taxon>
        <taxon>Dikarya</taxon>
        <taxon>Ascomycota</taxon>
        <taxon>Pezizomycotina</taxon>
        <taxon>Sordariomycetes</taxon>
        <taxon>Xylariomycetidae</taxon>
        <taxon>Amphisphaeriales</taxon>
        <taxon>Apiosporaceae</taxon>
        <taxon>Apiospora</taxon>
    </lineage>
</organism>
<dbReference type="RefSeq" id="XP_066663211.1">
    <property type="nucleotide sequence ID" value="XM_066817519.1"/>
</dbReference>
<feature type="compositionally biased region" description="Basic and acidic residues" evidence="1">
    <location>
        <begin position="143"/>
        <end position="160"/>
    </location>
</feature>
<evidence type="ECO:0000256" key="1">
    <source>
        <dbReference type="SAM" id="MobiDB-lite"/>
    </source>
</evidence>
<name>A0ABR1V5J8_9PEZI</name>
<feature type="compositionally biased region" description="Pro residues" evidence="1">
    <location>
        <begin position="259"/>
        <end position="275"/>
    </location>
</feature>
<reference evidence="2 3" key="1">
    <citation type="submission" date="2023-01" db="EMBL/GenBank/DDBJ databases">
        <title>Analysis of 21 Apiospora genomes using comparative genomics revels a genus with tremendous synthesis potential of carbohydrate active enzymes and secondary metabolites.</title>
        <authorList>
            <person name="Sorensen T."/>
        </authorList>
    </citation>
    <scope>NUCLEOTIDE SEQUENCE [LARGE SCALE GENOMIC DNA]</scope>
    <source>
        <strain evidence="2 3">CBS 114990</strain>
    </source>
</reference>
<gene>
    <name evidence="2" type="ORF">PG997_013205</name>
</gene>
<feature type="region of interest" description="Disordered" evidence="1">
    <location>
        <begin position="207"/>
        <end position="397"/>
    </location>
</feature>
<dbReference type="Proteomes" id="UP001433268">
    <property type="component" value="Unassembled WGS sequence"/>
</dbReference>
<evidence type="ECO:0000313" key="2">
    <source>
        <dbReference type="EMBL" id="KAK8066458.1"/>
    </source>
</evidence>